<gene>
    <name evidence="2" type="ORF">GCM10009850_097630</name>
</gene>
<dbReference type="Proteomes" id="UP001499843">
    <property type="component" value="Unassembled WGS sequence"/>
</dbReference>
<feature type="compositionally biased region" description="Low complexity" evidence="1">
    <location>
        <begin position="33"/>
        <end position="48"/>
    </location>
</feature>
<protein>
    <submittedName>
        <fullName evidence="2">Uncharacterized protein</fullName>
    </submittedName>
</protein>
<feature type="region of interest" description="Disordered" evidence="1">
    <location>
        <begin position="1"/>
        <end position="71"/>
    </location>
</feature>
<evidence type="ECO:0000256" key="1">
    <source>
        <dbReference type="SAM" id="MobiDB-lite"/>
    </source>
</evidence>
<evidence type="ECO:0000313" key="2">
    <source>
        <dbReference type="EMBL" id="GAA2214298.1"/>
    </source>
</evidence>
<evidence type="ECO:0000313" key="3">
    <source>
        <dbReference type="Proteomes" id="UP001499843"/>
    </source>
</evidence>
<dbReference type="EMBL" id="BAAAQX010000039">
    <property type="protein sequence ID" value="GAA2214298.1"/>
    <property type="molecule type" value="Genomic_DNA"/>
</dbReference>
<proteinExistence type="predicted"/>
<keyword evidence="3" id="KW-1185">Reference proteome</keyword>
<name>A0ABN3CXQ6_9ACTN</name>
<feature type="compositionally biased region" description="Basic and acidic residues" evidence="1">
    <location>
        <begin position="7"/>
        <end position="17"/>
    </location>
</feature>
<sequence length="102" mass="10742">MNAPRDQVLRDLERRPDVNLVPESNQKMLTPPTALRRSASATKTSTPSGSGGPEPPGIAVTSTKPAYSAPCRHASRTSLEIYSKITLGPAQEPATTSSTSPV</sequence>
<organism evidence="2 3">
    <name type="scientific">Nonomuraea monospora</name>
    <dbReference type="NCBI Taxonomy" id="568818"/>
    <lineage>
        <taxon>Bacteria</taxon>
        <taxon>Bacillati</taxon>
        <taxon>Actinomycetota</taxon>
        <taxon>Actinomycetes</taxon>
        <taxon>Streptosporangiales</taxon>
        <taxon>Streptosporangiaceae</taxon>
        <taxon>Nonomuraea</taxon>
    </lineage>
</organism>
<accession>A0ABN3CXQ6</accession>
<comment type="caution">
    <text evidence="2">The sequence shown here is derived from an EMBL/GenBank/DDBJ whole genome shotgun (WGS) entry which is preliminary data.</text>
</comment>
<dbReference type="RefSeq" id="WP_344491537.1">
    <property type="nucleotide sequence ID" value="NZ_BAAAQX010000039.1"/>
</dbReference>
<reference evidence="2 3" key="1">
    <citation type="journal article" date="2019" name="Int. J. Syst. Evol. Microbiol.">
        <title>The Global Catalogue of Microorganisms (GCM) 10K type strain sequencing project: providing services to taxonomists for standard genome sequencing and annotation.</title>
        <authorList>
            <consortium name="The Broad Institute Genomics Platform"/>
            <consortium name="The Broad Institute Genome Sequencing Center for Infectious Disease"/>
            <person name="Wu L."/>
            <person name="Ma J."/>
        </authorList>
    </citation>
    <scope>NUCLEOTIDE SEQUENCE [LARGE SCALE GENOMIC DNA]</scope>
    <source>
        <strain evidence="2 3">JCM 16114</strain>
    </source>
</reference>